<sequence>MKSTITVNKEVKELLERKKKELEIKLNKPLSWDDFFKYIFTEREEKVPKLSNEEAEILKRIVEEDRRNWRTREFA</sequence>
<dbReference type="AlphaFoldDB" id="A0A2T9X572"/>
<protein>
    <submittedName>
        <fullName evidence="1">VapB-type antitoxin</fullName>
    </submittedName>
</protein>
<reference evidence="1 2" key="1">
    <citation type="journal article" date="2015" name="Appl. Environ. Microbiol.">
        <title>Nanoarchaeota, Their Sulfolobales Host, and Nanoarchaeota Virus Distribution across Yellowstone National Park Hot Springs.</title>
        <authorList>
            <person name="Munson-McGee J.H."/>
            <person name="Field E.K."/>
            <person name="Bateson M."/>
            <person name="Rooney C."/>
            <person name="Stepanauskas R."/>
            <person name="Young M.J."/>
        </authorList>
    </citation>
    <scope>NUCLEOTIDE SEQUENCE [LARGE SCALE GENOMIC DNA]</scope>
    <source>
        <strain evidence="1">SCGC AC-742_N10</strain>
    </source>
</reference>
<organism evidence="1 2">
    <name type="scientific">Acidianus hospitalis</name>
    <dbReference type="NCBI Taxonomy" id="563177"/>
    <lineage>
        <taxon>Archaea</taxon>
        <taxon>Thermoproteota</taxon>
        <taxon>Thermoprotei</taxon>
        <taxon>Sulfolobales</taxon>
        <taxon>Sulfolobaceae</taxon>
        <taxon>Acidianus</taxon>
    </lineage>
</organism>
<evidence type="ECO:0000313" key="1">
    <source>
        <dbReference type="EMBL" id="PVU75244.1"/>
    </source>
</evidence>
<accession>A0A2T9X572</accession>
<evidence type="ECO:0000313" key="2">
    <source>
        <dbReference type="Proteomes" id="UP000245638"/>
    </source>
</evidence>
<name>A0A2T9X572_9CREN</name>
<comment type="caution">
    <text evidence="1">The sequence shown here is derived from an EMBL/GenBank/DDBJ whole genome shotgun (WGS) entry which is preliminary data.</text>
</comment>
<gene>
    <name evidence="1" type="ORF">DDW13_05210</name>
</gene>
<proteinExistence type="predicted"/>
<dbReference type="Proteomes" id="UP000245638">
    <property type="component" value="Unassembled WGS sequence"/>
</dbReference>
<dbReference type="EMBL" id="QEFD01000152">
    <property type="protein sequence ID" value="PVU75244.1"/>
    <property type="molecule type" value="Genomic_DNA"/>
</dbReference>